<name>A0AAV4DQB6_9GAST</name>
<keyword evidence="3" id="KW-1185">Reference proteome</keyword>
<evidence type="ECO:0000313" key="2">
    <source>
        <dbReference type="EMBL" id="GFO46051.1"/>
    </source>
</evidence>
<dbReference type="Proteomes" id="UP000735302">
    <property type="component" value="Unassembled WGS sequence"/>
</dbReference>
<accession>A0AAV4DQB6</accession>
<organism evidence="2 3">
    <name type="scientific">Plakobranchus ocellatus</name>
    <dbReference type="NCBI Taxonomy" id="259542"/>
    <lineage>
        <taxon>Eukaryota</taxon>
        <taxon>Metazoa</taxon>
        <taxon>Spiralia</taxon>
        <taxon>Lophotrochozoa</taxon>
        <taxon>Mollusca</taxon>
        <taxon>Gastropoda</taxon>
        <taxon>Heterobranchia</taxon>
        <taxon>Euthyneura</taxon>
        <taxon>Panpulmonata</taxon>
        <taxon>Sacoglossa</taxon>
        <taxon>Placobranchoidea</taxon>
        <taxon>Plakobranchidae</taxon>
        <taxon>Plakobranchus</taxon>
    </lineage>
</organism>
<feature type="region of interest" description="Disordered" evidence="1">
    <location>
        <begin position="1"/>
        <end position="40"/>
    </location>
</feature>
<feature type="compositionally biased region" description="Acidic residues" evidence="1">
    <location>
        <begin position="16"/>
        <end position="37"/>
    </location>
</feature>
<reference evidence="2 3" key="1">
    <citation type="journal article" date="2021" name="Elife">
        <title>Chloroplast acquisition without the gene transfer in kleptoplastic sea slugs, Plakobranchus ocellatus.</title>
        <authorList>
            <person name="Maeda T."/>
            <person name="Takahashi S."/>
            <person name="Yoshida T."/>
            <person name="Shimamura S."/>
            <person name="Takaki Y."/>
            <person name="Nagai Y."/>
            <person name="Toyoda A."/>
            <person name="Suzuki Y."/>
            <person name="Arimoto A."/>
            <person name="Ishii H."/>
            <person name="Satoh N."/>
            <person name="Nishiyama T."/>
            <person name="Hasebe M."/>
            <person name="Maruyama T."/>
            <person name="Minagawa J."/>
            <person name="Obokata J."/>
            <person name="Shigenobu S."/>
        </authorList>
    </citation>
    <scope>NUCLEOTIDE SEQUENCE [LARGE SCALE GENOMIC DNA]</scope>
</reference>
<evidence type="ECO:0000256" key="1">
    <source>
        <dbReference type="SAM" id="MobiDB-lite"/>
    </source>
</evidence>
<gene>
    <name evidence="2" type="ORF">PoB_007255600</name>
</gene>
<proteinExistence type="predicted"/>
<sequence>MKQNLLKKNWLTLQKDEDDDDDNDGDGDDDDEEEEEEKVVVKKRLVPDASGRAVDYKLGGQTFGSHSWPKQFFSSLTMSQR</sequence>
<evidence type="ECO:0000313" key="3">
    <source>
        <dbReference type="Proteomes" id="UP000735302"/>
    </source>
</evidence>
<protein>
    <submittedName>
        <fullName evidence="2">Uncharacterized protein</fullName>
    </submittedName>
</protein>
<comment type="caution">
    <text evidence="2">The sequence shown here is derived from an EMBL/GenBank/DDBJ whole genome shotgun (WGS) entry which is preliminary data.</text>
</comment>
<dbReference type="AlphaFoldDB" id="A0AAV4DQB6"/>
<dbReference type="EMBL" id="BLXT01008141">
    <property type="protein sequence ID" value="GFO46051.1"/>
    <property type="molecule type" value="Genomic_DNA"/>
</dbReference>